<accession>A0AA40JJM4</accession>
<dbReference type="Pfam" id="PF13561">
    <property type="entry name" value="adh_short_C2"/>
    <property type="match status" value="1"/>
</dbReference>
<gene>
    <name evidence="3" type="ORF">Y036_6127</name>
</gene>
<comment type="similarity">
    <text evidence="1">Belongs to the short-chain dehydrogenases/reductases (SDR) family.</text>
</comment>
<dbReference type="InterPro" id="IPR002347">
    <property type="entry name" value="SDR_fam"/>
</dbReference>
<dbReference type="Proteomes" id="UP000030475">
    <property type="component" value="Unassembled WGS sequence"/>
</dbReference>
<name>A0AA40JJM4_BURPE</name>
<protein>
    <submittedName>
        <fullName evidence="3">3-beta hydroxysteroid dehydrogenase/isomerase family protein</fullName>
    </submittedName>
</protein>
<dbReference type="AlphaFoldDB" id="A0AA40JJM4"/>
<sequence length="269" mass="28006">MISIQDKTIAITGACGGIGRALCETLGSAGNRIIVLDNNHATAHDLVRHLERNGMTATPCVVDITDAAAVRAAFQDATTKAGEVDILVNNAGALTGLKGSRSLNLGRMTPEVWDADVRLNLNGAYHCVEGVRESMIRRGGGVIINIGSVNSMLTYGCPAYSAAKAGLVSYTKALATEFGRHNIRANAVLPGTVKTEAWETMEAANPGVFDQLLQWYPLRRIATPQDIANAVLFLASDAAGSISGAVLTVDAGLTAGNGPMAEAITSAPF</sequence>
<dbReference type="FunFam" id="3.40.50.720:FF:000173">
    <property type="entry name" value="3-oxoacyl-[acyl-carrier protein] reductase"/>
    <property type="match status" value="1"/>
</dbReference>
<dbReference type="GO" id="GO:0016616">
    <property type="term" value="F:oxidoreductase activity, acting on the CH-OH group of donors, NAD or NADP as acceptor"/>
    <property type="evidence" value="ECO:0007669"/>
    <property type="project" value="TreeGrafter"/>
</dbReference>
<proteinExistence type="inferred from homology"/>
<keyword evidence="2" id="KW-0560">Oxidoreductase</keyword>
<dbReference type="PRINTS" id="PR00080">
    <property type="entry name" value="SDRFAMILY"/>
</dbReference>
<dbReference type="PANTHER" id="PTHR42760:SF133">
    <property type="entry name" value="3-OXOACYL-[ACYL-CARRIER-PROTEIN] REDUCTASE"/>
    <property type="match status" value="1"/>
</dbReference>
<evidence type="ECO:0000313" key="3">
    <source>
        <dbReference type="EMBL" id="KGX17192.1"/>
    </source>
</evidence>
<evidence type="ECO:0000313" key="4">
    <source>
        <dbReference type="Proteomes" id="UP000030475"/>
    </source>
</evidence>
<dbReference type="PANTHER" id="PTHR42760">
    <property type="entry name" value="SHORT-CHAIN DEHYDROGENASES/REDUCTASES FAMILY MEMBER"/>
    <property type="match status" value="1"/>
</dbReference>
<reference evidence="3 4" key="1">
    <citation type="submission" date="2014-08" db="EMBL/GenBank/DDBJ databases">
        <authorList>
            <person name="Bunnell A."/>
            <person name="Chain P.S."/>
            <person name="Chertkov O."/>
            <person name="Currie B.J."/>
            <person name="Daligault H.E."/>
            <person name="Davenport K.W."/>
            <person name="Davis C."/>
            <person name="Gleasner C.D."/>
            <person name="Johnson S.L."/>
            <person name="Kaestli M."/>
            <person name="Koren S."/>
            <person name="Kunde Y.A."/>
            <person name="Mayo M."/>
            <person name="McMurry K.K."/>
            <person name="Price E.P."/>
            <person name="Reitenga K.G."/>
            <person name="Robison R."/>
            <person name="Rosovitz M.J."/>
            <person name="Sarovich D.S."/>
            <person name="Teshima H."/>
        </authorList>
    </citation>
    <scope>NUCLEOTIDE SEQUENCE [LARGE SCALE GENOMIC DNA]</scope>
    <source>
        <strain evidence="3 4">MSHR44</strain>
    </source>
</reference>
<organism evidence="3 4">
    <name type="scientific">Burkholderia pseudomallei</name>
    <name type="common">Pseudomonas pseudomallei</name>
    <dbReference type="NCBI Taxonomy" id="28450"/>
    <lineage>
        <taxon>Bacteria</taxon>
        <taxon>Pseudomonadati</taxon>
        <taxon>Pseudomonadota</taxon>
        <taxon>Betaproteobacteria</taxon>
        <taxon>Burkholderiales</taxon>
        <taxon>Burkholderiaceae</taxon>
        <taxon>Burkholderia</taxon>
        <taxon>pseudomallei group</taxon>
    </lineage>
</organism>
<comment type="caution">
    <text evidence="3">The sequence shown here is derived from an EMBL/GenBank/DDBJ whole genome shotgun (WGS) entry which is preliminary data.</text>
</comment>
<dbReference type="PRINTS" id="PR00081">
    <property type="entry name" value="GDHRDH"/>
</dbReference>
<dbReference type="EMBL" id="JQIM01000007">
    <property type="protein sequence ID" value="KGX17192.1"/>
    <property type="molecule type" value="Genomic_DNA"/>
</dbReference>
<evidence type="ECO:0000256" key="2">
    <source>
        <dbReference type="ARBA" id="ARBA00023002"/>
    </source>
</evidence>
<dbReference type="InterPro" id="IPR036291">
    <property type="entry name" value="NAD(P)-bd_dom_sf"/>
</dbReference>
<dbReference type="SUPFAM" id="SSF51735">
    <property type="entry name" value="NAD(P)-binding Rossmann-fold domains"/>
    <property type="match status" value="1"/>
</dbReference>
<dbReference type="RefSeq" id="WP_038740758.1">
    <property type="nucleotide sequence ID" value="NZ_KN323090.1"/>
</dbReference>
<dbReference type="Gene3D" id="3.40.50.720">
    <property type="entry name" value="NAD(P)-binding Rossmann-like Domain"/>
    <property type="match status" value="1"/>
</dbReference>
<evidence type="ECO:0000256" key="1">
    <source>
        <dbReference type="ARBA" id="ARBA00006484"/>
    </source>
</evidence>